<feature type="region of interest" description="Disordered" evidence="1">
    <location>
        <begin position="21"/>
        <end position="41"/>
    </location>
</feature>
<name>A0ABP9TFY5_9MICC</name>
<proteinExistence type="predicted"/>
<dbReference type="InterPro" id="IPR029039">
    <property type="entry name" value="Flavoprotein-like_sf"/>
</dbReference>
<dbReference type="Proteomes" id="UP001501257">
    <property type="component" value="Unassembled WGS sequence"/>
</dbReference>
<feature type="region of interest" description="Disordered" evidence="1">
    <location>
        <begin position="64"/>
        <end position="100"/>
    </location>
</feature>
<comment type="caution">
    <text evidence="2">The sequence shown here is derived from an EMBL/GenBank/DDBJ whole genome shotgun (WGS) entry which is preliminary data.</text>
</comment>
<evidence type="ECO:0000256" key="1">
    <source>
        <dbReference type="SAM" id="MobiDB-lite"/>
    </source>
</evidence>
<protein>
    <submittedName>
        <fullName evidence="2">Uncharacterized protein</fullName>
    </submittedName>
</protein>
<reference evidence="3" key="1">
    <citation type="journal article" date="2019" name="Int. J. Syst. Evol. Microbiol.">
        <title>The Global Catalogue of Microorganisms (GCM) 10K type strain sequencing project: providing services to taxonomists for standard genome sequencing and annotation.</title>
        <authorList>
            <consortium name="The Broad Institute Genomics Platform"/>
            <consortium name="The Broad Institute Genome Sequencing Center for Infectious Disease"/>
            <person name="Wu L."/>
            <person name="Ma J."/>
        </authorList>
    </citation>
    <scope>NUCLEOTIDE SEQUENCE [LARGE SCALE GENOMIC DNA]</scope>
    <source>
        <strain evidence="3">JCM 18952</strain>
    </source>
</reference>
<evidence type="ECO:0000313" key="2">
    <source>
        <dbReference type="EMBL" id="GAA5225664.1"/>
    </source>
</evidence>
<feature type="compositionally biased region" description="Polar residues" evidence="1">
    <location>
        <begin position="70"/>
        <end position="79"/>
    </location>
</feature>
<keyword evidence="3" id="KW-1185">Reference proteome</keyword>
<evidence type="ECO:0000313" key="3">
    <source>
        <dbReference type="Proteomes" id="UP001501257"/>
    </source>
</evidence>
<dbReference type="EMBL" id="BAABLK010000005">
    <property type="protein sequence ID" value="GAA5225664.1"/>
    <property type="molecule type" value="Genomic_DNA"/>
</dbReference>
<organism evidence="2 3">
    <name type="scientific">Paeniglutamicibacter antarcticus</name>
    <dbReference type="NCBI Taxonomy" id="494023"/>
    <lineage>
        <taxon>Bacteria</taxon>
        <taxon>Bacillati</taxon>
        <taxon>Actinomycetota</taxon>
        <taxon>Actinomycetes</taxon>
        <taxon>Micrococcales</taxon>
        <taxon>Micrococcaceae</taxon>
        <taxon>Paeniglutamicibacter</taxon>
    </lineage>
</organism>
<gene>
    <name evidence="2" type="ORF">GCM10025778_01940</name>
</gene>
<dbReference type="Gene3D" id="3.40.50.360">
    <property type="match status" value="1"/>
</dbReference>
<accession>A0ABP9TFY5</accession>
<dbReference type="RefSeq" id="WP_345465866.1">
    <property type="nucleotide sequence ID" value="NZ_BAABLK010000005.1"/>
</dbReference>
<sequence>MRPIFSYLRARVMPTAVFASPQDWGDDQGQGTLAERERERERHAGVELARVIAREHGSVVLTRSLDETRSVSPRVSETANPRDDMTSLPSEQLLANIRAS</sequence>